<dbReference type="EMBL" id="QBKP01000015">
    <property type="protein sequence ID" value="PTX46748.1"/>
    <property type="molecule type" value="Genomic_DNA"/>
</dbReference>
<organism evidence="1 2">
    <name type="scientific">Gemmobacter caeni</name>
    <dbReference type="NCBI Taxonomy" id="589035"/>
    <lineage>
        <taxon>Bacteria</taxon>
        <taxon>Pseudomonadati</taxon>
        <taxon>Pseudomonadota</taxon>
        <taxon>Alphaproteobacteria</taxon>
        <taxon>Rhodobacterales</taxon>
        <taxon>Paracoccaceae</taxon>
        <taxon>Gemmobacter</taxon>
    </lineage>
</organism>
<evidence type="ECO:0000313" key="1">
    <source>
        <dbReference type="EMBL" id="PTX46748.1"/>
    </source>
</evidence>
<name>A0A2T6ASG1_9RHOB</name>
<evidence type="ECO:0000313" key="2">
    <source>
        <dbReference type="Proteomes" id="UP000244224"/>
    </source>
</evidence>
<sequence>MSIDWSRTITAEARAAAALEAAKAEARVTLAAAVTAARAALITDLPGQSMIYLAKEAEARAWMADPTPDPAAYPLLSAELGITAPDGASLAQIWLNLATLWRSTAADLEALRLTTRAAIDAATAPEEVGAAMAGLAI</sequence>
<dbReference type="Proteomes" id="UP000244224">
    <property type="component" value="Unassembled WGS sequence"/>
</dbReference>
<reference evidence="1 2" key="1">
    <citation type="submission" date="2018-04" db="EMBL/GenBank/DDBJ databases">
        <title>Genomic Encyclopedia of Archaeal and Bacterial Type Strains, Phase II (KMG-II): from individual species to whole genera.</title>
        <authorList>
            <person name="Goeker M."/>
        </authorList>
    </citation>
    <scope>NUCLEOTIDE SEQUENCE [LARGE SCALE GENOMIC DNA]</scope>
    <source>
        <strain evidence="1 2">DSM 21823</strain>
    </source>
</reference>
<proteinExistence type="predicted"/>
<gene>
    <name evidence="1" type="ORF">C8N34_1152</name>
</gene>
<accession>A0A2T6ASG1</accession>
<comment type="caution">
    <text evidence="1">The sequence shown here is derived from an EMBL/GenBank/DDBJ whole genome shotgun (WGS) entry which is preliminary data.</text>
</comment>
<protein>
    <submittedName>
        <fullName evidence="1">Uncharacterized protein</fullName>
    </submittedName>
</protein>
<dbReference type="AlphaFoldDB" id="A0A2T6ASG1"/>
<keyword evidence="2" id="KW-1185">Reference proteome</keyword>
<dbReference type="RefSeq" id="WP_108130105.1">
    <property type="nucleotide sequence ID" value="NZ_QBKP01000015.1"/>
</dbReference>